<evidence type="ECO:0000256" key="1">
    <source>
        <dbReference type="ARBA" id="ARBA00023002"/>
    </source>
</evidence>
<protein>
    <recommendedName>
        <fullName evidence="11">L-lactate dehydrogenase</fullName>
    </recommendedName>
</protein>
<dbReference type="InterPro" id="IPR036291">
    <property type="entry name" value="NAD(P)-bd_dom_sf"/>
</dbReference>
<keyword evidence="10" id="KW-1185">Reference proteome</keyword>
<feature type="binding site" evidence="4">
    <location>
        <position position="100"/>
    </location>
    <ligand>
        <name>NAD(+)</name>
        <dbReference type="ChEBI" id="CHEBI:57540"/>
    </ligand>
</feature>
<dbReference type="PANTHER" id="PTHR43128:SF16">
    <property type="entry name" value="L-LACTATE DEHYDROGENASE"/>
    <property type="match status" value="1"/>
</dbReference>
<dbReference type="InterPro" id="IPR001557">
    <property type="entry name" value="L-lactate/malate_DH"/>
</dbReference>
<evidence type="ECO:0000256" key="2">
    <source>
        <dbReference type="ARBA" id="ARBA00023027"/>
    </source>
</evidence>
<feature type="active site" description="Proton acceptor" evidence="3">
    <location>
        <position position="173"/>
    </location>
</feature>
<dbReference type="InterPro" id="IPR015955">
    <property type="entry name" value="Lactate_DH/Glyco_Ohase_4_C"/>
</dbReference>
<comment type="caution">
    <text evidence="9">The sequence shown here is derived from an EMBL/GenBank/DDBJ whole genome shotgun (WGS) entry which is preliminary data.</text>
</comment>
<keyword evidence="6" id="KW-0812">Transmembrane</keyword>
<reference evidence="9" key="1">
    <citation type="journal article" date="2020" name="Fungal Divers.">
        <title>Resolving the Mortierellaceae phylogeny through synthesis of multi-gene phylogenetics and phylogenomics.</title>
        <authorList>
            <person name="Vandepol N."/>
            <person name="Liber J."/>
            <person name="Desiro A."/>
            <person name="Na H."/>
            <person name="Kennedy M."/>
            <person name="Barry K."/>
            <person name="Grigoriev I.V."/>
            <person name="Miller A.N."/>
            <person name="O'Donnell K."/>
            <person name="Stajich J.E."/>
            <person name="Bonito G."/>
        </authorList>
    </citation>
    <scope>NUCLEOTIDE SEQUENCE</scope>
    <source>
        <strain evidence="9">MES-2147</strain>
    </source>
</reference>
<feature type="domain" description="Lactate/malate dehydrogenase N-terminal" evidence="7">
    <location>
        <begin position="11"/>
        <end position="147"/>
    </location>
</feature>
<dbReference type="SUPFAM" id="SSF56327">
    <property type="entry name" value="LDH C-terminal domain-like"/>
    <property type="match status" value="1"/>
</dbReference>
<proteinExistence type="inferred from homology"/>
<dbReference type="SUPFAM" id="SSF51735">
    <property type="entry name" value="NAD(P)-binding Rossmann-fold domains"/>
    <property type="match status" value="1"/>
</dbReference>
<dbReference type="AlphaFoldDB" id="A0A9P6LSE0"/>
<dbReference type="Pfam" id="PF00056">
    <property type="entry name" value="Ldh_1_N"/>
    <property type="match status" value="1"/>
</dbReference>
<evidence type="ECO:0000259" key="8">
    <source>
        <dbReference type="Pfam" id="PF02866"/>
    </source>
</evidence>
<dbReference type="Proteomes" id="UP000749646">
    <property type="component" value="Unassembled WGS sequence"/>
</dbReference>
<evidence type="ECO:0000313" key="10">
    <source>
        <dbReference type="Proteomes" id="UP000749646"/>
    </source>
</evidence>
<evidence type="ECO:0000259" key="7">
    <source>
        <dbReference type="Pfam" id="PF00056"/>
    </source>
</evidence>
<accession>A0A9P6LSE0</accession>
<dbReference type="Pfam" id="PF02866">
    <property type="entry name" value="Ldh_1_C"/>
    <property type="match status" value="1"/>
</dbReference>
<evidence type="ECO:0000313" key="9">
    <source>
        <dbReference type="EMBL" id="KAF9926666.1"/>
    </source>
</evidence>
<keyword evidence="2 4" id="KW-0520">NAD</keyword>
<feature type="binding site" evidence="4">
    <location>
        <begin position="16"/>
        <end position="21"/>
    </location>
    <ligand>
        <name>NAD(+)</name>
        <dbReference type="ChEBI" id="CHEBI:57540"/>
    </ligand>
</feature>
<dbReference type="OrthoDB" id="6270329at2759"/>
<gene>
    <name evidence="9" type="ORF">BGZ65_007195</name>
</gene>
<dbReference type="InterPro" id="IPR022383">
    <property type="entry name" value="Lactate/malate_DH_C"/>
</dbReference>
<keyword evidence="6" id="KW-1133">Transmembrane helix</keyword>
<dbReference type="EMBL" id="JAAAHW010010394">
    <property type="protein sequence ID" value="KAF9926666.1"/>
    <property type="molecule type" value="Genomic_DNA"/>
</dbReference>
<dbReference type="PRINTS" id="PR00086">
    <property type="entry name" value="LLDHDRGNASE"/>
</dbReference>
<keyword evidence="6" id="KW-0472">Membrane</keyword>
<dbReference type="GO" id="GO:0006089">
    <property type="term" value="P:lactate metabolic process"/>
    <property type="evidence" value="ECO:0007669"/>
    <property type="project" value="TreeGrafter"/>
</dbReference>
<evidence type="ECO:0000256" key="5">
    <source>
        <dbReference type="RuleBase" id="RU003369"/>
    </source>
</evidence>
<evidence type="ECO:0008006" key="11">
    <source>
        <dbReference type="Google" id="ProtNLM"/>
    </source>
</evidence>
<evidence type="ECO:0000256" key="3">
    <source>
        <dbReference type="PIRSR" id="PIRSR000102-1"/>
    </source>
</evidence>
<comment type="similarity">
    <text evidence="5">Belongs to the LDH/MDH superfamily.</text>
</comment>
<sequence>MTDHAASNGNRMAIIGAGSVGSSIAFACLMRSVVSELLINDLDKKVCEGQVLDLQDAAFISSTKVRVGSPKDCGQADIIVITAGARQRPGETRDELVQRNEDILKSVLGGLQPIKPSAILILVANPVNILTCMAQKLSGLPPNQVIGTGTFLDSIRFRGAMKERLHVSETSIHGPWRQAVGGKPLLSFEEIKTLDTTKEAENVARKAYKIIDLKGATSFGIAAVVSELALCITLNKLSVIPLSTYCDRFKACLSFPVSLGSNGVQRIVYPEMSQEEIALVESSAEITRQACAKYL</sequence>
<dbReference type="PIRSF" id="PIRSF000102">
    <property type="entry name" value="Lac_mal_DH"/>
    <property type="match status" value="1"/>
</dbReference>
<dbReference type="GO" id="GO:0004459">
    <property type="term" value="F:L-lactate dehydrogenase (NAD+) activity"/>
    <property type="evidence" value="ECO:0007669"/>
    <property type="project" value="TreeGrafter"/>
</dbReference>
<dbReference type="Gene3D" id="3.90.110.10">
    <property type="entry name" value="Lactate dehydrogenase/glycoside hydrolase, family 4, C-terminal"/>
    <property type="match status" value="1"/>
</dbReference>
<feature type="domain" description="Lactate/malate dehydrogenase C-terminal" evidence="8">
    <location>
        <begin position="180"/>
        <end position="286"/>
    </location>
</feature>
<feature type="transmembrane region" description="Helical" evidence="6">
    <location>
        <begin position="12"/>
        <end position="34"/>
    </location>
</feature>
<dbReference type="PANTHER" id="PTHR43128">
    <property type="entry name" value="L-2-HYDROXYCARBOXYLATE DEHYDROGENASE (NAD(P)(+))"/>
    <property type="match status" value="1"/>
</dbReference>
<organism evidence="9 10">
    <name type="scientific">Modicella reniformis</name>
    <dbReference type="NCBI Taxonomy" id="1440133"/>
    <lineage>
        <taxon>Eukaryota</taxon>
        <taxon>Fungi</taxon>
        <taxon>Fungi incertae sedis</taxon>
        <taxon>Mucoromycota</taxon>
        <taxon>Mortierellomycotina</taxon>
        <taxon>Mortierellomycetes</taxon>
        <taxon>Mortierellales</taxon>
        <taxon>Mortierellaceae</taxon>
        <taxon>Modicella</taxon>
    </lineage>
</organism>
<feature type="binding site" evidence="4">
    <location>
        <position position="41"/>
    </location>
    <ligand>
        <name>NAD(+)</name>
        <dbReference type="ChEBI" id="CHEBI:57540"/>
    </ligand>
</feature>
<keyword evidence="1 5" id="KW-0560">Oxidoreductase</keyword>
<name>A0A9P6LSE0_9FUNG</name>
<evidence type="ECO:0000256" key="4">
    <source>
        <dbReference type="PIRSR" id="PIRSR000102-3"/>
    </source>
</evidence>
<dbReference type="Gene3D" id="3.40.50.720">
    <property type="entry name" value="NAD(P)-binding Rossmann-like Domain"/>
    <property type="match status" value="1"/>
</dbReference>
<dbReference type="InterPro" id="IPR001236">
    <property type="entry name" value="Lactate/malate_DH_N"/>
</dbReference>
<evidence type="ECO:0000256" key="6">
    <source>
        <dbReference type="SAM" id="Phobius"/>
    </source>
</evidence>
<feature type="binding site" evidence="4">
    <location>
        <begin position="123"/>
        <end position="125"/>
    </location>
    <ligand>
        <name>NAD(+)</name>
        <dbReference type="ChEBI" id="CHEBI:57540"/>
    </ligand>
</feature>